<protein>
    <recommendedName>
        <fullName evidence="8">CD109 antigen-like</fullName>
    </recommendedName>
</protein>
<dbReference type="InterPro" id="IPR050473">
    <property type="entry name" value="A2M/Complement_sys"/>
</dbReference>
<evidence type="ECO:0000256" key="1">
    <source>
        <dbReference type="ARBA" id="ARBA00022729"/>
    </source>
</evidence>
<dbReference type="SMART" id="SM01361">
    <property type="entry name" value="A2M_recep"/>
    <property type="match status" value="1"/>
</dbReference>
<dbReference type="SUPFAM" id="SSF49410">
    <property type="entry name" value="Alpha-macroglobulin receptor domain"/>
    <property type="match status" value="1"/>
</dbReference>
<dbReference type="Gene3D" id="2.60.40.10">
    <property type="entry name" value="Immunoglobulins"/>
    <property type="match status" value="2"/>
</dbReference>
<keyword evidence="7" id="KW-1185">Reference proteome</keyword>
<dbReference type="Pfam" id="PF07703">
    <property type="entry name" value="A2M_BRD"/>
    <property type="match status" value="1"/>
</dbReference>
<name>A0A8C6SG95_9GOBI</name>
<keyword evidence="2" id="KW-0882">Thioester bond</keyword>
<dbReference type="Pfam" id="PF07678">
    <property type="entry name" value="TED_complement"/>
    <property type="match status" value="1"/>
</dbReference>
<proteinExistence type="predicted"/>
<dbReference type="Gene3D" id="2.60.40.690">
    <property type="entry name" value="Alpha-macroglobulin, receptor-binding domain"/>
    <property type="match status" value="1"/>
</dbReference>
<feature type="domain" description="Alpha-2-macroglobulin" evidence="4">
    <location>
        <begin position="389"/>
        <end position="478"/>
    </location>
</feature>
<dbReference type="InterPro" id="IPR036595">
    <property type="entry name" value="A-macroglobulin_rcpt-bd_sf"/>
</dbReference>
<dbReference type="Gene3D" id="6.20.50.160">
    <property type="match status" value="1"/>
</dbReference>
<dbReference type="Pfam" id="PF07677">
    <property type="entry name" value="A2M_recep"/>
    <property type="match status" value="1"/>
</dbReference>
<dbReference type="Gene3D" id="2.60.40.1930">
    <property type="match status" value="1"/>
</dbReference>
<dbReference type="AlphaFoldDB" id="A0A8C6SG95"/>
<dbReference type="Gene3D" id="2.60.40.1940">
    <property type="match status" value="1"/>
</dbReference>
<reference evidence="6" key="1">
    <citation type="submission" date="2025-08" db="UniProtKB">
        <authorList>
            <consortium name="Ensembl"/>
        </authorList>
    </citation>
    <scope>IDENTIFICATION</scope>
</reference>
<feature type="domain" description="Alpha-2-macroglobulin bait region" evidence="3">
    <location>
        <begin position="211"/>
        <end position="336"/>
    </location>
</feature>
<dbReference type="Gene3D" id="2.60.120.1540">
    <property type="match status" value="1"/>
</dbReference>
<dbReference type="PANTHER" id="PTHR11412">
    <property type="entry name" value="MACROGLOBULIN / COMPLEMENT"/>
    <property type="match status" value="1"/>
</dbReference>
<dbReference type="SMART" id="SM01419">
    <property type="entry name" value="Thiol-ester_cl"/>
    <property type="match status" value="1"/>
</dbReference>
<dbReference type="SUPFAM" id="SSF48239">
    <property type="entry name" value="Terpenoid cyclases/Protein prenyltransferases"/>
    <property type="match status" value="1"/>
</dbReference>
<reference evidence="6" key="2">
    <citation type="submission" date="2025-09" db="UniProtKB">
        <authorList>
            <consortium name="Ensembl"/>
        </authorList>
    </citation>
    <scope>IDENTIFICATION</scope>
</reference>
<dbReference type="InterPro" id="IPR047565">
    <property type="entry name" value="Alpha-macroglob_thiol-ester_cl"/>
</dbReference>
<dbReference type="InterPro" id="IPR009048">
    <property type="entry name" value="A-macroglobulin_rcpt-bd"/>
</dbReference>
<evidence type="ECO:0000259" key="3">
    <source>
        <dbReference type="SMART" id="SM01359"/>
    </source>
</evidence>
<keyword evidence="1" id="KW-0732">Signal</keyword>
<dbReference type="InterPro" id="IPR011626">
    <property type="entry name" value="Alpha-macroglobulin_TED"/>
</dbReference>
<dbReference type="Gene3D" id="1.50.10.20">
    <property type="match status" value="1"/>
</dbReference>
<evidence type="ECO:0008006" key="8">
    <source>
        <dbReference type="Google" id="ProtNLM"/>
    </source>
</evidence>
<evidence type="ECO:0000313" key="7">
    <source>
        <dbReference type="Proteomes" id="UP000694523"/>
    </source>
</evidence>
<dbReference type="InterPro" id="IPR008930">
    <property type="entry name" value="Terpenoid_cyclase/PrenylTrfase"/>
</dbReference>
<dbReference type="InterPro" id="IPR001599">
    <property type="entry name" value="Macroglobln_a2"/>
</dbReference>
<dbReference type="InterPro" id="IPR011625">
    <property type="entry name" value="A2M_N_BRD"/>
</dbReference>
<evidence type="ECO:0000313" key="6">
    <source>
        <dbReference type="Ensembl" id="ENSNMLP00000004906.1"/>
    </source>
</evidence>
<evidence type="ECO:0000256" key="2">
    <source>
        <dbReference type="ARBA" id="ARBA00022966"/>
    </source>
</evidence>
<dbReference type="Ensembl" id="ENSNMLT00000005598.1">
    <property type="protein sequence ID" value="ENSNMLP00000004906.1"/>
    <property type="gene ID" value="ENSNMLG00000003551.1"/>
</dbReference>
<accession>A0A8C6SG95</accession>
<dbReference type="SMART" id="SM01360">
    <property type="entry name" value="A2M"/>
    <property type="match status" value="1"/>
</dbReference>
<dbReference type="GO" id="GO:0004866">
    <property type="term" value="F:endopeptidase inhibitor activity"/>
    <property type="evidence" value="ECO:0007669"/>
    <property type="project" value="InterPro"/>
</dbReference>
<sequence>MSYGVFLCISYSSGQPVHGTVVVTLMQETAEDDDAAFALTQTKEIYGSTQFHFSKEDLGPLNAVVQRGKDVTVHIHAVVTGNSTVNKGIEVTKQVKVRINKEMYRLTLDDYPHKLMPGMEFFAKLKVSRSDLEPLRSEDVQDLAVIEVTQRNSHDSEPTPLTHSVPADGIVHLSFRLQAGVEELFIQAKFQSSVVTLNISNSHPSPTGSFIQISPISSTQIGSSVQISVKSSVQPKVLHYVVTSRGQVAAAGTKEFGSFSLTPTKAWVPQACVTVYCVLADGEIMSYTTHMMVTQQQISLSWSIGKAQAGERVTLSLTGPESGSEVGIAIMGMHDSAPERSQEADVEQECTVRMLTNGKLYETQPSGGSYQDSDMSMKHWHHFMDGAESLLWLDATMSDTTWTSEEITVPDGVNSLRAAAFVMSQRQGLSFTSQKLSVSKDFSLSLNVPPHLIRGEEIVLEINIINHLNRDLEVILLLAESDAFEFVLANRRSLSVVNAQRLLLNSHVSAKAMFPVRLTALGEVDISVDAVSAEASESLVWTVLVKPEGVEESVSENLFLEIPPTMNNVSMSAAFSFPAGVIPDTRRAHLALGGDLLALSIHHLDSLVDLPIGNGEQNMVHFAPSIYILQYLKDDASISSRIMKNLEEGYQRQLSYQRSDGSFGAFGARDSSGSTWLTAFVVKCFHQAQDFIKVDQGVLTKAREWLLSQQGAQGEFIEAGAAMHTEMQEDLDNGTVALTAYVLMALLEKPFTAMQERYADKIEASVGYLEDKVTKEISNYSLSLAAYALALAGSSKASAALKKLNDRADVKDGTKIWMSSGGTQSHDHQPYSVQIEITAYVLLTYSYNTEIVEAISLMKWLTEQRNHRGGFISTQATVVAVQALAHFAVYSGAFAIDLRLKITSPTTQFMSIYHINSSNYHAYQGQELTQTDINDDLNLDIYMEGRGFATFQMNIFYSLDSKTFSENLQHVMNGEAFVLNVELHTPGADYDRLQLSACMRLKDSENILKTGMAVLDVSMLSGFTVSPGANVQADLITQIETLSDKVLVYLHSLTTTEVCITLPLIRIYKVARIQDAVVRVYDYTEPMRKATRLYNLDDLRTLDPCVFCGQDCELCMPGVSITVSNISPRSAISTTYSLSCLLVTAPFMASYGF</sequence>
<dbReference type="GO" id="GO:0005615">
    <property type="term" value="C:extracellular space"/>
    <property type="evidence" value="ECO:0007669"/>
    <property type="project" value="InterPro"/>
</dbReference>
<dbReference type="InterPro" id="IPR013783">
    <property type="entry name" value="Ig-like_fold"/>
</dbReference>
<evidence type="ECO:0000259" key="5">
    <source>
        <dbReference type="SMART" id="SM01361"/>
    </source>
</evidence>
<dbReference type="SMART" id="SM01359">
    <property type="entry name" value="A2M_N_2"/>
    <property type="match status" value="1"/>
</dbReference>
<organism evidence="6 7">
    <name type="scientific">Neogobius melanostomus</name>
    <name type="common">round goby</name>
    <dbReference type="NCBI Taxonomy" id="47308"/>
    <lineage>
        <taxon>Eukaryota</taxon>
        <taxon>Metazoa</taxon>
        <taxon>Chordata</taxon>
        <taxon>Craniata</taxon>
        <taxon>Vertebrata</taxon>
        <taxon>Euteleostomi</taxon>
        <taxon>Actinopterygii</taxon>
        <taxon>Neopterygii</taxon>
        <taxon>Teleostei</taxon>
        <taxon>Neoteleostei</taxon>
        <taxon>Acanthomorphata</taxon>
        <taxon>Gobiaria</taxon>
        <taxon>Gobiiformes</taxon>
        <taxon>Gobioidei</taxon>
        <taxon>Gobiidae</taxon>
        <taxon>Benthophilinae</taxon>
        <taxon>Neogobiini</taxon>
        <taxon>Neogobius</taxon>
    </lineage>
</organism>
<evidence type="ECO:0000259" key="4">
    <source>
        <dbReference type="SMART" id="SM01360"/>
    </source>
</evidence>
<dbReference type="Pfam" id="PF00207">
    <property type="entry name" value="A2M"/>
    <property type="match status" value="1"/>
</dbReference>
<feature type="domain" description="Alpha-macroglobulin receptor-binding" evidence="5">
    <location>
        <begin position="1010"/>
        <end position="1094"/>
    </location>
</feature>
<dbReference type="PANTHER" id="PTHR11412:SF136">
    <property type="entry name" value="CD109 ANTIGEN"/>
    <property type="match status" value="1"/>
</dbReference>
<dbReference type="Proteomes" id="UP000694523">
    <property type="component" value="Unplaced"/>
</dbReference>